<gene>
    <name evidence="3" type="ORF">HMPREF0580_1770</name>
</gene>
<dbReference type="EMBL" id="AEET01000038">
    <property type="protein sequence ID" value="EFM45480.1"/>
    <property type="molecule type" value="Genomic_DNA"/>
</dbReference>
<feature type="chain" id="PRO_5003139206" description="Lipoprotein" evidence="2">
    <location>
        <begin position="35"/>
        <end position="181"/>
    </location>
</feature>
<keyword evidence="4" id="KW-1185">Reference proteome</keyword>
<feature type="signal peptide" evidence="2">
    <location>
        <begin position="1"/>
        <end position="34"/>
    </location>
</feature>
<evidence type="ECO:0000313" key="3">
    <source>
        <dbReference type="EMBL" id="EFM45480.1"/>
    </source>
</evidence>
<evidence type="ECO:0000256" key="2">
    <source>
        <dbReference type="SAM" id="SignalP"/>
    </source>
</evidence>
<proteinExistence type="predicted"/>
<dbReference type="HOGENOM" id="CLU_127620_0_0_11"/>
<protein>
    <recommendedName>
        <fullName evidence="5">Lipoprotein</fullName>
    </recommendedName>
</protein>
<evidence type="ECO:0000256" key="1">
    <source>
        <dbReference type="SAM" id="MobiDB-lite"/>
    </source>
</evidence>
<dbReference type="AlphaFoldDB" id="E0QSA5"/>
<evidence type="ECO:0008006" key="5">
    <source>
        <dbReference type="Google" id="ProtNLM"/>
    </source>
</evidence>
<organism evidence="3 4">
    <name type="scientific">Mobiluncus mulieris ATCC 35239</name>
    <dbReference type="NCBI Taxonomy" id="871571"/>
    <lineage>
        <taxon>Bacteria</taxon>
        <taxon>Bacillati</taxon>
        <taxon>Actinomycetota</taxon>
        <taxon>Actinomycetes</taxon>
        <taxon>Actinomycetales</taxon>
        <taxon>Actinomycetaceae</taxon>
        <taxon>Mobiluncus</taxon>
    </lineage>
</organism>
<name>E0QSA5_9ACTO</name>
<sequence>MRRCYLKHYSKSLFFLATLSTAMLISGCTGSTNATDTSQDELSNSSNRKTADNTSEVLSVEALEEFLEKNHESGLLKVIAKGSFAGDKHLNLEATSGKSGSYSITYTCKQNKPSNMSIWLKADKSDHTSQMRRLMETEGCRPGSIETVSLPISEFPQANQVLFIAEPDTKITTLIHETKLD</sequence>
<feature type="region of interest" description="Disordered" evidence="1">
    <location>
        <begin position="35"/>
        <end position="54"/>
    </location>
</feature>
<dbReference type="Proteomes" id="UP000003045">
    <property type="component" value="Unassembled WGS sequence"/>
</dbReference>
<reference evidence="3" key="1">
    <citation type="submission" date="2010-08" db="EMBL/GenBank/DDBJ databases">
        <authorList>
            <person name="Muzny D."/>
            <person name="Qin X."/>
            <person name="Deng J."/>
            <person name="Jiang H."/>
            <person name="Liu Y."/>
            <person name="Qu J."/>
            <person name="Song X.-Z."/>
            <person name="Zhang L."/>
            <person name="Thornton R."/>
            <person name="Coyle M."/>
            <person name="Francisco L."/>
            <person name="Jackson L."/>
            <person name="Javaid M."/>
            <person name="Korchina V."/>
            <person name="Kovar C."/>
            <person name="Mata R."/>
            <person name="Mathew T."/>
            <person name="Ngo R."/>
            <person name="Nguyen L."/>
            <person name="Nguyen N."/>
            <person name="Okwuonu G."/>
            <person name="Ongeri F."/>
            <person name="Pham C."/>
            <person name="Simmons D."/>
            <person name="Wilczek-Boney K."/>
            <person name="Hale W."/>
            <person name="Jakkamsetti A."/>
            <person name="Pham P."/>
            <person name="Ruth R."/>
            <person name="San Lucas F."/>
            <person name="Warren J."/>
            <person name="Zhang J."/>
            <person name="Zhao Z."/>
            <person name="Zhou C."/>
            <person name="Zhu D."/>
            <person name="Lee S."/>
            <person name="Bess C."/>
            <person name="Blankenburg K."/>
            <person name="Forbes L."/>
            <person name="Fu Q."/>
            <person name="Gubbala S."/>
            <person name="Hirani K."/>
            <person name="Jayaseelan J.C."/>
            <person name="Lara F."/>
            <person name="Munidasa M."/>
            <person name="Palculict T."/>
            <person name="Patil S."/>
            <person name="Pu L.-L."/>
            <person name="Saada N."/>
            <person name="Tang L."/>
            <person name="Weissenberger G."/>
            <person name="Zhu Y."/>
            <person name="Hemphill L."/>
            <person name="Shang Y."/>
            <person name="Youmans B."/>
            <person name="Ayvaz T."/>
            <person name="Ross M."/>
            <person name="Santibanez J."/>
            <person name="Aqrawi P."/>
            <person name="Gross S."/>
            <person name="Joshi V."/>
            <person name="Fowler G."/>
            <person name="Nazareth L."/>
            <person name="Reid J."/>
            <person name="Worley K."/>
            <person name="Petrosino J."/>
            <person name="Highlander S."/>
            <person name="Gibbs R."/>
        </authorList>
    </citation>
    <scope>NUCLEOTIDE SEQUENCE [LARGE SCALE GENOMIC DNA]</scope>
    <source>
        <strain evidence="3">ATCC 35239</strain>
    </source>
</reference>
<comment type="caution">
    <text evidence="3">The sequence shown here is derived from an EMBL/GenBank/DDBJ whole genome shotgun (WGS) entry which is preliminary data.</text>
</comment>
<evidence type="ECO:0000313" key="4">
    <source>
        <dbReference type="Proteomes" id="UP000003045"/>
    </source>
</evidence>
<keyword evidence="2" id="KW-0732">Signal</keyword>
<dbReference type="PROSITE" id="PS51257">
    <property type="entry name" value="PROKAR_LIPOPROTEIN"/>
    <property type="match status" value="1"/>
</dbReference>
<accession>E0QSA5</accession>